<reference evidence="2 3" key="2">
    <citation type="journal article" date="2014" name="Int. J. Syst. Evol. Microbiol.">
        <title>Methanobacterium paludis sp. nov. and a novel strain of Methanobacterium lacus isolated from northern peatlands.</title>
        <authorList>
            <person name="Cadillo-Quiroz H."/>
            <person name="Brauer S.L."/>
            <person name="Goodson N."/>
            <person name="Yavitt J.B."/>
            <person name="Zinder S.H."/>
        </authorList>
    </citation>
    <scope>NUCLEOTIDE SEQUENCE [LARGE SCALE GENOMIC DNA]</scope>
    <source>
        <strain evidence="2 3">AL-21</strain>
    </source>
</reference>
<name>F0TA93_METLA</name>
<dbReference type="AlphaFoldDB" id="F0TA93"/>
<dbReference type="KEGG" id="mel:Metbo_1821"/>
<organism evidence="2 3">
    <name type="scientific">Methanobacterium lacus (strain AL-21)</name>
    <dbReference type="NCBI Taxonomy" id="877455"/>
    <lineage>
        <taxon>Archaea</taxon>
        <taxon>Methanobacteriati</taxon>
        <taxon>Methanobacteriota</taxon>
        <taxon>Methanomada group</taxon>
        <taxon>Methanobacteria</taxon>
        <taxon>Methanobacteriales</taxon>
        <taxon>Methanobacteriaceae</taxon>
        <taxon>Methanobacterium</taxon>
    </lineage>
</organism>
<dbReference type="Proteomes" id="UP000007490">
    <property type="component" value="Chromosome"/>
</dbReference>
<sequence>MADKKVQTDTLNKRSLKKTGTKDLKEKTEI</sequence>
<dbReference type="STRING" id="877455.Metbo_1821"/>
<keyword evidence="3" id="KW-1185">Reference proteome</keyword>
<evidence type="ECO:0000256" key="1">
    <source>
        <dbReference type="SAM" id="MobiDB-lite"/>
    </source>
</evidence>
<reference evidence="3" key="1">
    <citation type="submission" date="2011-02" db="EMBL/GenBank/DDBJ databases">
        <title>Complete sequence of Methanobacterium sp. AL-21.</title>
        <authorList>
            <consortium name="US DOE Joint Genome Institute"/>
            <person name="Lucas S."/>
            <person name="Copeland A."/>
            <person name="Lapidus A."/>
            <person name="Cheng J.-F."/>
            <person name="Goodwin L."/>
            <person name="Pitluck S."/>
            <person name="Chertkov O."/>
            <person name="Detter J.C."/>
            <person name="Han C."/>
            <person name="Tapia R."/>
            <person name="Land M."/>
            <person name="Hauser L."/>
            <person name="Kyrpides N."/>
            <person name="Ivanova N."/>
            <person name="Mikhailova N."/>
            <person name="Pagani I."/>
            <person name="Cadillo-Quiroz H."/>
            <person name="Imachi H."/>
            <person name="Zinder S."/>
            <person name="Liu W."/>
            <person name="Woyke T."/>
        </authorList>
    </citation>
    <scope>NUCLEOTIDE SEQUENCE [LARGE SCALE GENOMIC DNA]</scope>
    <source>
        <strain evidence="3">AL-21</strain>
    </source>
</reference>
<gene>
    <name evidence="2" type="ordered locus">Metbo_1821</name>
</gene>
<protein>
    <submittedName>
        <fullName evidence="2">Uncharacterized protein</fullName>
    </submittedName>
</protein>
<evidence type="ECO:0000313" key="2">
    <source>
        <dbReference type="EMBL" id="ADZ10043.1"/>
    </source>
</evidence>
<dbReference type="HOGENOM" id="CLU_3401572_0_0_2"/>
<accession>F0TA93</accession>
<dbReference type="EMBL" id="CP002551">
    <property type="protein sequence ID" value="ADZ10043.1"/>
    <property type="molecule type" value="Genomic_DNA"/>
</dbReference>
<feature type="region of interest" description="Disordered" evidence="1">
    <location>
        <begin position="1"/>
        <end position="30"/>
    </location>
</feature>
<evidence type="ECO:0000313" key="3">
    <source>
        <dbReference type="Proteomes" id="UP000007490"/>
    </source>
</evidence>
<proteinExistence type="predicted"/>
<feature type="compositionally biased region" description="Basic and acidic residues" evidence="1">
    <location>
        <begin position="20"/>
        <end position="30"/>
    </location>
</feature>